<organism evidence="3 4">
    <name type="scientific">Cladophialophora chaetospira</name>
    <dbReference type="NCBI Taxonomy" id="386627"/>
    <lineage>
        <taxon>Eukaryota</taxon>
        <taxon>Fungi</taxon>
        <taxon>Dikarya</taxon>
        <taxon>Ascomycota</taxon>
        <taxon>Pezizomycotina</taxon>
        <taxon>Eurotiomycetes</taxon>
        <taxon>Chaetothyriomycetidae</taxon>
        <taxon>Chaetothyriales</taxon>
        <taxon>Herpotrichiellaceae</taxon>
        <taxon>Cladophialophora</taxon>
    </lineage>
</organism>
<keyword evidence="4" id="KW-1185">Reference proteome</keyword>
<feature type="compositionally biased region" description="Basic and acidic residues" evidence="1">
    <location>
        <begin position="406"/>
        <end position="415"/>
    </location>
</feature>
<sequence length="415" mass="45188">MFGIIADLIASVTTILLPAYISYKALRTNDPAQTHPWLIYFTILSLSLLAESWTLFIIGWIPFYSWIRLIFFLYLVLPQTQGAKILYLDYLEPYIVHHETQIDAFIGETHDKLQRMGLGYMNIAIEWARERILGQKSPQAQGGGAQLGQGAGYASYATDLLSRFAMPGARINTPTQQGTSSSAVYNTLSNFAGSAFGSSTGPRSAATEAASINIPPSLFHVDNIPGQSTTEKSTYITAQRDKLQGLIRALDKEQQNLDLAYGADSRGDRSGNGSSSHGSSSRGHSNRPSSSGSGLAIGGGLKTKSHSEQSFENVGYDEAEDRSHITPERDPRRTSGGWIPAGVTGWFAGGSPPGQAQGRGEAQDYYERNERERKRDSGDTLTSKGWSAARDITDEITRGLSSGYDGAREGDDRRR</sequence>
<feature type="compositionally biased region" description="Polar residues" evidence="1">
    <location>
        <begin position="225"/>
        <end position="236"/>
    </location>
</feature>
<evidence type="ECO:0000313" key="3">
    <source>
        <dbReference type="EMBL" id="KAJ9609802.1"/>
    </source>
</evidence>
<name>A0AA38XAC3_9EURO</name>
<evidence type="ECO:0008006" key="5">
    <source>
        <dbReference type="Google" id="ProtNLM"/>
    </source>
</evidence>
<feature type="transmembrane region" description="Helical" evidence="2">
    <location>
        <begin position="6"/>
        <end position="26"/>
    </location>
</feature>
<feature type="compositionally biased region" description="Basic and acidic residues" evidence="1">
    <location>
        <begin position="321"/>
        <end position="333"/>
    </location>
</feature>
<dbReference type="PANTHER" id="PTHR12300:SF177">
    <property type="entry name" value="PROTEIN YOP1"/>
    <property type="match status" value="1"/>
</dbReference>
<evidence type="ECO:0000256" key="1">
    <source>
        <dbReference type="SAM" id="MobiDB-lite"/>
    </source>
</evidence>
<evidence type="ECO:0000313" key="4">
    <source>
        <dbReference type="Proteomes" id="UP001172673"/>
    </source>
</evidence>
<protein>
    <recommendedName>
        <fullName evidence="5">Protein YOP1</fullName>
    </recommendedName>
</protein>
<accession>A0AA38XAC3</accession>
<dbReference type="PANTHER" id="PTHR12300">
    <property type="entry name" value="HVA22-LIKE PROTEINS"/>
    <property type="match status" value="1"/>
</dbReference>
<gene>
    <name evidence="3" type="ORF">H2200_006130</name>
</gene>
<comment type="caution">
    <text evidence="3">The sequence shown here is derived from an EMBL/GenBank/DDBJ whole genome shotgun (WGS) entry which is preliminary data.</text>
</comment>
<feature type="region of interest" description="Disordered" evidence="1">
    <location>
        <begin position="217"/>
        <end position="236"/>
    </location>
</feature>
<proteinExistence type="predicted"/>
<dbReference type="Pfam" id="PF03134">
    <property type="entry name" value="TB2_DP1_HVA22"/>
    <property type="match status" value="1"/>
</dbReference>
<dbReference type="EMBL" id="JAPDRK010000008">
    <property type="protein sequence ID" value="KAJ9609802.1"/>
    <property type="molecule type" value="Genomic_DNA"/>
</dbReference>
<dbReference type="Proteomes" id="UP001172673">
    <property type="component" value="Unassembled WGS sequence"/>
</dbReference>
<reference evidence="3" key="1">
    <citation type="submission" date="2022-10" db="EMBL/GenBank/DDBJ databases">
        <title>Culturing micro-colonial fungi from biological soil crusts in the Mojave desert and describing Neophaeococcomyces mojavensis, and introducing the new genera and species Taxawa tesnikishii.</title>
        <authorList>
            <person name="Kurbessoian T."/>
            <person name="Stajich J.E."/>
        </authorList>
    </citation>
    <scope>NUCLEOTIDE SEQUENCE</scope>
    <source>
        <strain evidence="3">TK_41</strain>
    </source>
</reference>
<feature type="region of interest" description="Disordered" evidence="1">
    <location>
        <begin position="261"/>
        <end position="415"/>
    </location>
</feature>
<keyword evidence="2" id="KW-0472">Membrane</keyword>
<feature type="transmembrane region" description="Helical" evidence="2">
    <location>
        <begin position="38"/>
        <end position="60"/>
    </location>
</feature>
<keyword evidence="2" id="KW-1133">Transmembrane helix</keyword>
<feature type="compositionally biased region" description="Basic and acidic residues" evidence="1">
    <location>
        <begin position="361"/>
        <end position="378"/>
    </location>
</feature>
<dbReference type="InterPro" id="IPR004345">
    <property type="entry name" value="TB2_DP1_HVA22"/>
</dbReference>
<keyword evidence="2" id="KW-0812">Transmembrane</keyword>
<evidence type="ECO:0000256" key="2">
    <source>
        <dbReference type="SAM" id="Phobius"/>
    </source>
</evidence>
<dbReference type="AlphaFoldDB" id="A0AA38XAC3"/>
<feature type="compositionally biased region" description="Low complexity" evidence="1">
    <location>
        <begin position="271"/>
        <end position="294"/>
    </location>
</feature>